<sequence>MVVEISTAFAMRCPACGRLEVHQLNIFQLSGEKELDFYCECGKHKAAVKRKGSRYISIKYYCIICDLEHTKVMPSNIFWSKRHLNSLVCLDTDLNLGYFGSYRLIREELDRQQEELNSMANELGFDEFADPEIMLEILDYLHDIAATGGLYCECGSHDINIELFSNKLELCCSNCNSAKQISASSKEDLTRLKTLDEVVIKLAAGKSKNSKTHR</sequence>
<gene>
    <name evidence="1" type="ORF">GM661_02065</name>
</gene>
<keyword evidence="2" id="KW-1185">Reference proteome</keyword>
<proteinExistence type="predicted"/>
<accession>A0A8A7K513</accession>
<evidence type="ECO:0000313" key="1">
    <source>
        <dbReference type="EMBL" id="QTL96843.1"/>
    </source>
</evidence>
<dbReference type="Proteomes" id="UP000665020">
    <property type="component" value="Chromosome"/>
</dbReference>
<dbReference type="RefSeq" id="WP_230868526.1">
    <property type="nucleotide sequence ID" value="NZ_CP046640.1"/>
</dbReference>
<dbReference type="KEGG" id="ifn:GM661_02065"/>
<name>A0A8A7K513_9FIRM</name>
<organism evidence="1 2">
    <name type="scientific">Iocasia fonsfrigidae</name>
    <dbReference type="NCBI Taxonomy" id="2682810"/>
    <lineage>
        <taxon>Bacteria</taxon>
        <taxon>Bacillati</taxon>
        <taxon>Bacillota</taxon>
        <taxon>Clostridia</taxon>
        <taxon>Halanaerobiales</taxon>
        <taxon>Halanaerobiaceae</taxon>
        <taxon>Iocasia</taxon>
    </lineage>
</organism>
<dbReference type="EMBL" id="CP046640">
    <property type="protein sequence ID" value="QTL96843.1"/>
    <property type="molecule type" value="Genomic_DNA"/>
</dbReference>
<dbReference type="AlphaFoldDB" id="A0A8A7K513"/>
<reference evidence="1" key="1">
    <citation type="submission" date="2019-12" db="EMBL/GenBank/DDBJ databases">
        <authorList>
            <person name="zhang j."/>
            <person name="sun C.M."/>
        </authorList>
    </citation>
    <scope>NUCLEOTIDE SEQUENCE</scope>
    <source>
        <strain evidence="1">NS-1</strain>
    </source>
</reference>
<evidence type="ECO:0000313" key="2">
    <source>
        <dbReference type="Proteomes" id="UP000665020"/>
    </source>
</evidence>
<protein>
    <submittedName>
        <fullName evidence="1">Uncharacterized protein</fullName>
    </submittedName>
</protein>